<organism evidence="1 2">
    <name type="scientific">Pseudomonas imrae</name>
    <dbReference type="NCBI Taxonomy" id="2992837"/>
    <lineage>
        <taxon>Bacteria</taxon>
        <taxon>Pseudomonadati</taxon>
        <taxon>Pseudomonadota</taxon>
        <taxon>Gammaproteobacteria</taxon>
        <taxon>Pseudomonadales</taxon>
        <taxon>Pseudomonadaceae</taxon>
        <taxon>Pseudomonas</taxon>
    </lineage>
</organism>
<dbReference type="EMBL" id="JAPEQY010000021">
    <property type="protein sequence ID" value="MFO2480174.1"/>
    <property type="molecule type" value="Genomic_DNA"/>
</dbReference>
<reference evidence="1" key="1">
    <citation type="submission" date="2022-11" db="EMBL/GenBank/DDBJ databases">
        <title>Draft genome sequences of strains of Pseudomonas imrae sp. nov.</title>
        <authorList>
            <person name="Salva Serra F."/>
            <person name="Nimje P."/>
            <person name="Moore E.R.B."/>
            <person name="Marathe N.P."/>
        </authorList>
    </citation>
    <scope>NUCLEOTIDE SEQUENCE</scope>
    <source>
        <strain evidence="1">15FMM2</strain>
    </source>
</reference>
<proteinExistence type="predicted"/>
<comment type="caution">
    <text evidence="1">The sequence shown here is derived from an EMBL/GenBank/DDBJ whole genome shotgun (WGS) entry which is preliminary data.</text>
</comment>
<accession>A0ACC7PIE1</accession>
<evidence type="ECO:0000313" key="1">
    <source>
        <dbReference type="EMBL" id="MFO2480174.1"/>
    </source>
</evidence>
<name>A0ACC7PIE1_9PSED</name>
<evidence type="ECO:0000313" key="2">
    <source>
        <dbReference type="Proteomes" id="UP001637618"/>
    </source>
</evidence>
<gene>
    <name evidence="1" type="ORF">OOJ96_22575</name>
</gene>
<dbReference type="Proteomes" id="UP001637618">
    <property type="component" value="Unassembled WGS sequence"/>
</dbReference>
<protein>
    <submittedName>
        <fullName evidence="1">Uncharacterized protein</fullName>
    </submittedName>
</protein>
<sequence length="114" mass="13289">MALKPDQLWGLARDGGATVPDLLADTPPSRASPLPHFGWISIFNSIVIWNILGFFRWVEVGTLQKPIFIRYKVAQHSPFCHRPWLFWPLTTAQEMIHEPYRYRRRYPDGLFLGP</sequence>
<keyword evidence="2" id="KW-1185">Reference proteome</keyword>